<reference evidence="13 14" key="1">
    <citation type="submission" date="2017-03" db="EMBL/GenBank/DDBJ databases">
        <title>Genomes of endolithic fungi from Antarctica.</title>
        <authorList>
            <person name="Coleine C."/>
            <person name="Masonjones S."/>
            <person name="Stajich J.E."/>
        </authorList>
    </citation>
    <scope>NUCLEOTIDE SEQUENCE [LARGE SCALE GENOMIC DNA]</scope>
    <source>
        <strain evidence="13 14">CCFEE 5187</strain>
    </source>
</reference>
<feature type="domain" description="Peroxisome membrane anchor protein Pex14p N-terminal" evidence="12">
    <location>
        <begin position="3"/>
        <end position="46"/>
    </location>
</feature>
<evidence type="ECO:0000256" key="3">
    <source>
        <dbReference type="ARBA" id="ARBA00022927"/>
    </source>
</evidence>
<dbReference type="GO" id="GO:1990429">
    <property type="term" value="C:peroxisomal importomer complex"/>
    <property type="evidence" value="ECO:0007669"/>
    <property type="project" value="TreeGrafter"/>
</dbReference>
<dbReference type="EMBL" id="NAJN01000507">
    <property type="protein sequence ID" value="TKA72317.1"/>
    <property type="molecule type" value="Genomic_DNA"/>
</dbReference>
<evidence type="ECO:0000256" key="4">
    <source>
        <dbReference type="ARBA" id="ARBA00023010"/>
    </source>
</evidence>
<evidence type="ECO:0000313" key="13">
    <source>
        <dbReference type="EMBL" id="TKA72317.1"/>
    </source>
</evidence>
<evidence type="ECO:0000313" key="14">
    <source>
        <dbReference type="Proteomes" id="UP000308768"/>
    </source>
</evidence>
<dbReference type="GO" id="GO:0005778">
    <property type="term" value="C:peroxisomal membrane"/>
    <property type="evidence" value="ECO:0007669"/>
    <property type="project" value="UniProtKB-SubCell"/>
</dbReference>
<gene>
    <name evidence="13" type="ORF">B0A49_03720</name>
</gene>
<dbReference type="Gene3D" id="1.10.10.10">
    <property type="entry name" value="Winged helix-like DNA-binding domain superfamily/Winged helix DNA-binding domain"/>
    <property type="match status" value="1"/>
</dbReference>
<feature type="compositionally biased region" description="Polar residues" evidence="11">
    <location>
        <begin position="338"/>
        <end position="348"/>
    </location>
</feature>
<dbReference type="InterPro" id="IPR025655">
    <property type="entry name" value="PEX14"/>
</dbReference>
<dbReference type="OrthoDB" id="5549158at2759"/>
<keyword evidence="5 10" id="KW-0472">Membrane</keyword>
<evidence type="ECO:0000256" key="2">
    <source>
        <dbReference type="ARBA" id="ARBA00022448"/>
    </source>
</evidence>
<keyword evidence="3 10" id="KW-0653">Protein transport</keyword>
<dbReference type="Proteomes" id="UP000308768">
    <property type="component" value="Unassembled WGS sequence"/>
</dbReference>
<organism evidence="13 14">
    <name type="scientific">Cryomyces minteri</name>
    <dbReference type="NCBI Taxonomy" id="331657"/>
    <lineage>
        <taxon>Eukaryota</taxon>
        <taxon>Fungi</taxon>
        <taxon>Dikarya</taxon>
        <taxon>Ascomycota</taxon>
        <taxon>Pezizomycotina</taxon>
        <taxon>Dothideomycetes</taxon>
        <taxon>Dothideomycetes incertae sedis</taxon>
        <taxon>Cryomyces</taxon>
    </lineage>
</organism>
<dbReference type="STRING" id="331657.A0A4U0X960"/>
<evidence type="ECO:0000256" key="9">
    <source>
        <dbReference type="ARBA" id="ARBA00046271"/>
    </source>
</evidence>
<dbReference type="AlphaFoldDB" id="A0A4U0X960"/>
<keyword evidence="4" id="KW-0811">Translocation</keyword>
<dbReference type="InterPro" id="IPR036388">
    <property type="entry name" value="WH-like_DNA-bd_sf"/>
</dbReference>
<feature type="region of interest" description="Disordered" evidence="11">
    <location>
        <begin position="43"/>
        <end position="105"/>
    </location>
</feature>
<evidence type="ECO:0000256" key="5">
    <source>
        <dbReference type="ARBA" id="ARBA00023136"/>
    </source>
</evidence>
<evidence type="ECO:0000259" key="12">
    <source>
        <dbReference type="Pfam" id="PF04695"/>
    </source>
</evidence>
<comment type="caution">
    <text evidence="13">The sequence shown here is derived from an EMBL/GenBank/DDBJ whole genome shotgun (WGS) entry which is preliminary data.</text>
</comment>
<keyword evidence="6 10" id="KW-0576">Peroxisome</keyword>
<feature type="compositionally biased region" description="Low complexity" evidence="11">
    <location>
        <begin position="293"/>
        <end position="321"/>
    </location>
</feature>
<feature type="region of interest" description="Disordered" evidence="11">
    <location>
        <begin position="291"/>
        <end position="348"/>
    </location>
</feature>
<comment type="function">
    <text evidence="10">Component of the PEX13-PEX14 docking complex, a translocon channel that specifically mediates the import of peroxisomal cargo proteins bound to PEX5 receptor. The PEX13-PEX14 docking complex forms a large import pore which can be opened to a diameter of about 9 nm. Mechanistically, PEX5 receptor along with cargo proteins associates with the PEX14 subunit of the PEX13-PEX14 docking complex in the cytosol, leading to the insertion of the receptor into the organelle membrane with the concomitant translocation of the cargo into the peroxisome matrix.</text>
</comment>
<evidence type="ECO:0000256" key="11">
    <source>
        <dbReference type="SAM" id="MobiDB-lite"/>
    </source>
</evidence>
<sequence length="348" mass="37216">MVREDLINSAVSFLQDPSVASAPLDKRIAFLQSKNLTQEEVDLSIARAGSPDEYTPTSTATPSTPNSNYAYPQQPSYNRPPPQQGYNSYPPPQSGYWPQPPPPEPPKRDWRDWFIMATVTGGISYGLYVTAKRYIIPLIAPPTPPQLEQDKAAIDESFNKAFALLDQLATDTEDLKAAEKARTERLDTALTEVESVISELKASSRRREEEGRRISEEVRSLKDAIPKALDAQKESQDGRLKELGSELKSLKTLVGNRISSGGAASAAVSRTGVGAGANMYGAQGTAATTVNGVSAQPTPAPAQAVPTAPTPNTNTVSAPVTSAVDGQTLNTMAAPDRTLSSSPYGRMA</sequence>
<keyword evidence="2 10" id="KW-0813">Transport</keyword>
<keyword evidence="14" id="KW-1185">Reference proteome</keyword>
<dbReference type="InterPro" id="IPR006785">
    <property type="entry name" value="Pex14_N"/>
</dbReference>
<dbReference type="Pfam" id="PF04695">
    <property type="entry name" value="Pex14_N"/>
    <property type="match status" value="1"/>
</dbReference>
<proteinExistence type="inferred from homology"/>
<protein>
    <recommendedName>
        <fullName evidence="7 10">Peroxisomal membrane protein PEX14</fullName>
    </recommendedName>
    <alternativeName>
        <fullName evidence="8 10">Peroxin-14</fullName>
    </alternativeName>
</protein>
<comment type="subcellular location">
    <subcellularLocation>
        <location evidence="9 10">Peroxisome membrane</location>
    </subcellularLocation>
</comment>
<feature type="compositionally biased region" description="Low complexity" evidence="11">
    <location>
        <begin position="55"/>
        <end position="68"/>
    </location>
</feature>
<name>A0A4U0X960_9PEZI</name>
<dbReference type="PANTHER" id="PTHR23058:SF0">
    <property type="entry name" value="PEROXISOMAL MEMBRANE PROTEIN PEX14"/>
    <property type="match status" value="1"/>
</dbReference>
<evidence type="ECO:0000256" key="10">
    <source>
        <dbReference type="RuleBase" id="RU367032"/>
    </source>
</evidence>
<feature type="compositionally biased region" description="Pro residues" evidence="11">
    <location>
        <begin position="78"/>
        <end position="104"/>
    </location>
</feature>
<evidence type="ECO:0000256" key="6">
    <source>
        <dbReference type="ARBA" id="ARBA00023140"/>
    </source>
</evidence>
<dbReference type="GO" id="GO:0016560">
    <property type="term" value="P:protein import into peroxisome matrix, docking"/>
    <property type="evidence" value="ECO:0007669"/>
    <property type="project" value="UniProtKB-UniRule"/>
</dbReference>
<feature type="non-terminal residue" evidence="13">
    <location>
        <position position="348"/>
    </location>
</feature>
<dbReference type="FunFam" id="1.10.10.10:FF:000489">
    <property type="entry name" value="Putative peroxisomal membrane anchor protein"/>
    <property type="match status" value="1"/>
</dbReference>
<comment type="similarity">
    <text evidence="1 10">Belongs to the peroxin-14 family.</text>
</comment>
<accession>A0A4U0X960</accession>
<dbReference type="PANTHER" id="PTHR23058">
    <property type="entry name" value="PEROXISOMAL MEMBRANE PROTEIN PEX14"/>
    <property type="match status" value="1"/>
</dbReference>
<evidence type="ECO:0000256" key="7">
    <source>
        <dbReference type="ARBA" id="ARBA00029502"/>
    </source>
</evidence>
<evidence type="ECO:0000256" key="1">
    <source>
        <dbReference type="ARBA" id="ARBA00005443"/>
    </source>
</evidence>
<dbReference type="GO" id="GO:0005102">
    <property type="term" value="F:signaling receptor binding"/>
    <property type="evidence" value="ECO:0007669"/>
    <property type="project" value="TreeGrafter"/>
</dbReference>
<evidence type="ECO:0000256" key="8">
    <source>
        <dbReference type="ARBA" id="ARBA00029691"/>
    </source>
</evidence>